<dbReference type="GO" id="GO:0033627">
    <property type="term" value="P:cell adhesion mediated by integrin"/>
    <property type="evidence" value="ECO:0007669"/>
    <property type="project" value="TreeGrafter"/>
</dbReference>
<gene>
    <name evidence="5" type="ORF">AFUS01_LOCUS28580</name>
</gene>
<dbReference type="GO" id="GO:0008305">
    <property type="term" value="C:integrin complex"/>
    <property type="evidence" value="ECO:0007669"/>
    <property type="project" value="TreeGrafter"/>
</dbReference>
<dbReference type="PANTHER" id="PTHR10082">
    <property type="entry name" value="INTEGRIN BETA SUBUNIT"/>
    <property type="match status" value="1"/>
</dbReference>
<evidence type="ECO:0000313" key="5">
    <source>
        <dbReference type="EMBL" id="CAG7818046.1"/>
    </source>
</evidence>
<dbReference type="GO" id="GO:0005925">
    <property type="term" value="C:focal adhesion"/>
    <property type="evidence" value="ECO:0007669"/>
    <property type="project" value="TreeGrafter"/>
</dbReference>
<dbReference type="GO" id="GO:0009986">
    <property type="term" value="C:cell surface"/>
    <property type="evidence" value="ECO:0007669"/>
    <property type="project" value="TreeGrafter"/>
</dbReference>
<accession>A0A8J2KQW3</accession>
<dbReference type="GO" id="GO:0005178">
    <property type="term" value="F:integrin binding"/>
    <property type="evidence" value="ECO:0007669"/>
    <property type="project" value="TreeGrafter"/>
</dbReference>
<dbReference type="OrthoDB" id="410592at2759"/>
<keyword evidence="2" id="KW-1015">Disulfide bond</keyword>
<comment type="caution">
    <text evidence="5">The sequence shown here is derived from an EMBL/GenBank/DDBJ whole genome shotgun (WGS) entry which is preliminary data.</text>
</comment>
<evidence type="ECO:0000259" key="4">
    <source>
        <dbReference type="SMART" id="SM00187"/>
    </source>
</evidence>
<dbReference type="Proteomes" id="UP000708208">
    <property type="component" value="Unassembled WGS sequence"/>
</dbReference>
<evidence type="ECO:0000256" key="2">
    <source>
        <dbReference type="ARBA" id="ARBA00023157"/>
    </source>
</evidence>
<keyword evidence="3" id="KW-0325">Glycoprotein</keyword>
<keyword evidence="1" id="KW-0812">Transmembrane</keyword>
<dbReference type="GO" id="GO:0007229">
    <property type="term" value="P:integrin-mediated signaling pathway"/>
    <property type="evidence" value="ECO:0007669"/>
    <property type="project" value="TreeGrafter"/>
</dbReference>
<dbReference type="InterPro" id="IPR015812">
    <property type="entry name" value="Integrin_bsu"/>
</dbReference>
<dbReference type="SMART" id="SM00187">
    <property type="entry name" value="INB"/>
    <property type="match status" value="1"/>
</dbReference>
<dbReference type="EMBL" id="CAJVCH010410109">
    <property type="protein sequence ID" value="CAG7818046.1"/>
    <property type="molecule type" value="Genomic_DNA"/>
</dbReference>
<dbReference type="GO" id="GO:0098609">
    <property type="term" value="P:cell-cell adhesion"/>
    <property type="evidence" value="ECO:0007669"/>
    <property type="project" value="TreeGrafter"/>
</dbReference>
<evidence type="ECO:0000256" key="1">
    <source>
        <dbReference type="ARBA" id="ARBA00022692"/>
    </source>
</evidence>
<dbReference type="Pfam" id="PF00362">
    <property type="entry name" value="Integrin_beta"/>
    <property type="match status" value="1"/>
</dbReference>
<dbReference type="GO" id="GO:0007160">
    <property type="term" value="P:cell-matrix adhesion"/>
    <property type="evidence" value="ECO:0007669"/>
    <property type="project" value="TreeGrafter"/>
</dbReference>
<dbReference type="PANTHER" id="PTHR10082:SF60">
    <property type="entry name" value="INTEGRIN BETA-PS"/>
    <property type="match status" value="1"/>
</dbReference>
<name>A0A8J2KQW3_9HEXA</name>
<keyword evidence="1" id="KW-0472">Membrane</keyword>
<reference evidence="5" key="1">
    <citation type="submission" date="2021-06" db="EMBL/GenBank/DDBJ databases">
        <authorList>
            <person name="Hodson N. C."/>
            <person name="Mongue J. A."/>
            <person name="Jaron S. K."/>
        </authorList>
    </citation>
    <scope>NUCLEOTIDE SEQUENCE</scope>
</reference>
<feature type="domain" description="Integrin beta subunit VWA" evidence="4">
    <location>
        <begin position="1"/>
        <end position="220"/>
    </location>
</feature>
<proteinExistence type="predicted"/>
<organism evidence="5 6">
    <name type="scientific">Allacma fusca</name>
    <dbReference type="NCBI Taxonomy" id="39272"/>
    <lineage>
        <taxon>Eukaryota</taxon>
        <taxon>Metazoa</taxon>
        <taxon>Ecdysozoa</taxon>
        <taxon>Arthropoda</taxon>
        <taxon>Hexapoda</taxon>
        <taxon>Collembola</taxon>
        <taxon>Symphypleona</taxon>
        <taxon>Sminthuridae</taxon>
        <taxon>Allacma</taxon>
    </lineage>
</organism>
<evidence type="ECO:0000313" key="6">
    <source>
        <dbReference type="Proteomes" id="UP000708208"/>
    </source>
</evidence>
<dbReference type="GO" id="GO:0016477">
    <property type="term" value="P:cell migration"/>
    <property type="evidence" value="ECO:0007669"/>
    <property type="project" value="TreeGrafter"/>
</dbReference>
<keyword evidence="6" id="KW-1185">Reference proteome</keyword>
<dbReference type="AlphaFoldDB" id="A0A8J2KQW3"/>
<sequence>MQVIACESEIGWRDDARKLLIVFTDGSFHVAGDGKLAGIVMPNDMKCHLDNNSYTHEKILDYPSIGQLNVKVKEAQVHVIFAVTANQQRLYEKLRARIDGSEVVTFEKDSSNVAEIIRKEYKKLKETLELIQEPEKTDDLKITYTYNCDGDGDHSHEFYHSKPRCTIKEAEQRLLFNITLELLEEACIGQTRFDNKEVKIYPFSLRTEALTLNIKTICDCPCKNQVRSYD</sequence>
<dbReference type="InterPro" id="IPR002369">
    <property type="entry name" value="Integrin_bsu_VWA"/>
</dbReference>
<protein>
    <recommendedName>
        <fullName evidence="4">Integrin beta subunit VWA domain-containing protein</fullName>
    </recommendedName>
</protein>
<evidence type="ECO:0000256" key="3">
    <source>
        <dbReference type="ARBA" id="ARBA00023180"/>
    </source>
</evidence>